<reference evidence="1" key="1">
    <citation type="submission" date="2013-07" db="EMBL/GenBank/DDBJ databases">
        <title>Sub-species coevolution in mutualistic symbiosis.</title>
        <authorList>
            <person name="Murfin K."/>
            <person name="Klassen J."/>
            <person name="Lee M."/>
            <person name="Forst S."/>
            <person name="Stock P."/>
            <person name="Goodrich-Blair H."/>
        </authorList>
    </citation>
    <scope>NUCLEOTIDE SEQUENCE [LARGE SCALE GENOMIC DNA]</scope>
    <source>
        <strain evidence="1">Feltiae Moldova</strain>
    </source>
</reference>
<sequence>MLRLANTPKGSTAADAIIEQTQSLVNSILQGERAELTNKN</sequence>
<evidence type="ECO:0000313" key="1">
    <source>
        <dbReference type="EMBL" id="CDH01537.1"/>
    </source>
</evidence>
<dbReference type="EMBL" id="CBSV010000136">
    <property type="protein sequence ID" value="CDH01537.1"/>
    <property type="molecule type" value="Genomic_DNA"/>
</dbReference>
<dbReference type="AlphaFoldDB" id="A0A077NHE3"/>
<gene>
    <name evidence="1" type="ORF">XBFM1_2200017</name>
</gene>
<dbReference type="HOGENOM" id="CLU_3298755_0_0_6"/>
<name>A0A077NHE3_XENBV</name>
<comment type="caution">
    <text evidence="1">The sequence shown here is derived from an EMBL/GenBank/DDBJ whole genome shotgun (WGS) entry which is preliminary data.</text>
</comment>
<protein>
    <submittedName>
        <fullName evidence="1">Uncharacterized protein</fullName>
    </submittedName>
</protein>
<proteinExistence type="predicted"/>
<evidence type="ECO:0000313" key="2">
    <source>
        <dbReference type="Proteomes" id="UP000028487"/>
    </source>
</evidence>
<organism evidence="1 2">
    <name type="scientific">Xenorhabdus bovienii str. feltiae Moldova</name>
    <dbReference type="NCBI Taxonomy" id="1398200"/>
    <lineage>
        <taxon>Bacteria</taxon>
        <taxon>Pseudomonadati</taxon>
        <taxon>Pseudomonadota</taxon>
        <taxon>Gammaproteobacteria</taxon>
        <taxon>Enterobacterales</taxon>
        <taxon>Morganellaceae</taxon>
        <taxon>Xenorhabdus</taxon>
    </lineage>
</organism>
<accession>A0A077NHE3</accession>
<dbReference type="Proteomes" id="UP000028487">
    <property type="component" value="Unassembled WGS sequence"/>
</dbReference>